<proteinExistence type="predicted"/>
<dbReference type="EMBL" id="JAWHQM010000008">
    <property type="protein sequence ID" value="KAK5628431.1"/>
    <property type="molecule type" value="Genomic_DNA"/>
</dbReference>
<evidence type="ECO:0000313" key="1">
    <source>
        <dbReference type="EMBL" id="KAK5628431.1"/>
    </source>
</evidence>
<reference evidence="1 2" key="1">
    <citation type="submission" date="2023-10" db="EMBL/GenBank/DDBJ databases">
        <title>Draft genome sequence of Xylaria bambusicola isolate GMP-LS, the root and basal stem rot pathogen of sugarcane in Indonesia.</title>
        <authorList>
            <person name="Selvaraj P."/>
            <person name="Muralishankar V."/>
            <person name="Muruganantham S."/>
            <person name="Sp S."/>
            <person name="Haryani S."/>
            <person name="Lau K.J.X."/>
            <person name="Naqvi N.I."/>
        </authorList>
    </citation>
    <scope>NUCLEOTIDE SEQUENCE [LARGE SCALE GENOMIC DNA]</scope>
    <source>
        <strain evidence="1">GMP-LS</strain>
    </source>
</reference>
<sequence length="108" mass="12146">MELATTQRCGGPGILRLGWSLSDAEKRWHTTSFLLQTGRANGSRHTNMAPSSKRGCHFRYGGLSPAVCDRWWRRQSSGDDVGINDIWWNHRDNTYSEGSSAKGWAHTP</sequence>
<comment type="caution">
    <text evidence="1">The sequence shown here is derived from an EMBL/GenBank/DDBJ whole genome shotgun (WGS) entry which is preliminary data.</text>
</comment>
<dbReference type="AlphaFoldDB" id="A0AAN7Z8D2"/>
<keyword evidence="2" id="KW-1185">Reference proteome</keyword>
<dbReference type="Proteomes" id="UP001305414">
    <property type="component" value="Unassembled WGS sequence"/>
</dbReference>
<gene>
    <name evidence="1" type="ORF">RRF57_004146</name>
</gene>
<organism evidence="1 2">
    <name type="scientific">Xylaria bambusicola</name>
    <dbReference type="NCBI Taxonomy" id="326684"/>
    <lineage>
        <taxon>Eukaryota</taxon>
        <taxon>Fungi</taxon>
        <taxon>Dikarya</taxon>
        <taxon>Ascomycota</taxon>
        <taxon>Pezizomycotina</taxon>
        <taxon>Sordariomycetes</taxon>
        <taxon>Xylariomycetidae</taxon>
        <taxon>Xylariales</taxon>
        <taxon>Xylariaceae</taxon>
        <taxon>Xylaria</taxon>
    </lineage>
</organism>
<evidence type="ECO:0000313" key="2">
    <source>
        <dbReference type="Proteomes" id="UP001305414"/>
    </source>
</evidence>
<accession>A0AAN7Z8D2</accession>
<protein>
    <submittedName>
        <fullName evidence="1">Uncharacterized protein</fullName>
    </submittedName>
</protein>
<name>A0AAN7Z8D2_9PEZI</name>